<keyword evidence="3" id="KW-1185">Reference proteome</keyword>
<dbReference type="Gene3D" id="1.25.40.10">
    <property type="entry name" value="Tetratricopeptide repeat domain"/>
    <property type="match status" value="2"/>
</dbReference>
<dbReference type="AlphaFoldDB" id="A0A5N5HGW7"/>
<protein>
    <submittedName>
        <fullName evidence="2">Pentatricopeptide repeat-containing protein</fullName>
    </submittedName>
</protein>
<reference evidence="3" key="2">
    <citation type="submission" date="2019-10" db="EMBL/GenBank/DDBJ databases">
        <title>A de novo genome assembly of a pear dwarfing rootstock.</title>
        <authorList>
            <person name="Wang F."/>
            <person name="Wang J."/>
            <person name="Li S."/>
            <person name="Zhang Y."/>
            <person name="Fang M."/>
            <person name="Ma L."/>
            <person name="Zhao Y."/>
            <person name="Jiang S."/>
        </authorList>
    </citation>
    <scope>NUCLEOTIDE SEQUENCE [LARGE SCALE GENOMIC DNA]</scope>
</reference>
<reference evidence="2 3" key="1">
    <citation type="submission" date="2019-09" db="EMBL/GenBank/DDBJ databases">
        <authorList>
            <person name="Ou C."/>
        </authorList>
    </citation>
    <scope>NUCLEOTIDE SEQUENCE [LARGE SCALE GENOMIC DNA]</scope>
    <source>
        <strain evidence="2">S2</strain>
        <tissue evidence="2">Leaf</tissue>
    </source>
</reference>
<evidence type="ECO:0000313" key="2">
    <source>
        <dbReference type="EMBL" id="KAB2626878.1"/>
    </source>
</evidence>
<dbReference type="InterPro" id="IPR011990">
    <property type="entry name" value="TPR-like_helical_dom_sf"/>
</dbReference>
<dbReference type="OrthoDB" id="1035607at2759"/>
<dbReference type="InterPro" id="IPR046960">
    <property type="entry name" value="PPR_At4g14850-like_plant"/>
</dbReference>
<sequence length="371" mass="41795">MEAVTVTSPPLSLHHCFPPNTRSAATISNNCNNHLQTFKRKAFSSQRKRKTPIFEENDAFPDSLPLHTKNPHAIYKVIQSFARSNKIEKTLTILDYLDQQGIPVNATTFSALIAAQIHTHIRINELENNDFIRTKLAHMYTSFGSVDDAQKLFDESPSKSVYSWNALLRGTVIAGGRRYHDVLDTYSEMRALGVELNVYSFSSVIKSFEGTSALSQGLKTHALLVKNGFIDSAIVQTSLVDLYSKCGKINIAQRVFEEFGDRDVVWGALSAGFAHNRRQREALEYVRMMVDEEIRPNSVILTSILPVIGDVGARKLGRELFEADFHSVWLDRYVLQVWRHGYGKAGVLSLKGEEYNLLDCFDVGLCCKWEA</sequence>
<proteinExistence type="predicted"/>
<comment type="caution">
    <text evidence="2">The sequence shown here is derived from an EMBL/GenBank/DDBJ whole genome shotgun (WGS) entry which is preliminary data.</text>
</comment>
<keyword evidence="1" id="KW-0677">Repeat</keyword>
<dbReference type="Pfam" id="PF01535">
    <property type="entry name" value="PPR"/>
    <property type="match status" value="1"/>
</dbReference>
<dbReference type="InterPro" id="IPR002885">
    <property type="entry name" value="PPR_rpt"/>
</dbReference>
<accession>A0A5N5HGW7</accession>
<gene>
    <name evidence="2" type="ORF">D8674_020496</name>
</gene>
<evidence type="ECO:0000256" key="1">
    <source>
        <dbReference type="ARBA" id="ARBA00022737"/>
    </source>
</evidence>
<reference evidence="2 3" key="3">
    <citation type="submission" date="2019-11" db="EMBL/GenBank/DDBJ databases">
        <title>A de novo genome assembly of a pear dwarfing rootstock.</title>
        <authorList>
            <person name="Wang F."/>
            <person name="Wang J."/>
            <person name="Li S."/>
            <person name="Zhang Y."/>
            <person name="Fang M."/>
            <person name="Ma L."/>
            <person name="Zhao Y."/>
            <person name="Jiang S."/>
        </authorList>
    </citation>
    <scope>NUCLEOTIDE SEQUENCE [LARGE SCALE GENOMIC DNA]</scope>
    <source>
        <strain evidence="2">S2</strain>
        <tissue evidence="2">Leaf</tissue>
    </source>
</reference>
<dbReference type="GO" id="GO:0003723">
    <property type="term" value="F:RNA binding"/>
    <property type="evidence" value="ECO:0007669"/>
    <property type="project" value="InterPro"/>
</dbReference>
<dbReference type="PANTHER" id="PTHR47926">
    <property type="entry name" value="PENTATRICOPEPTIDE REPEAT-CONTAINING PROTEIN"/>
    <property type="match status" value="1"/>
</dbReference>
<dbReference type="GO" id="GO:0009451">
    <property type="term" value="P:RNA modification"/>
    <property type="evidence" value="ECO:0007669"/>
    <property type="project" value="InterPro"/>
</dbReference>
<evidence type="ECO:0000313" key="3">
    <source>
        <dbReference type="Proteomes" id="UP000327157"/>
    </source>
</evidence>
<dbReference type="Proteomes" id="UP000327157">
    <property type="component" value="Chromosome 2"/>
</dbReference>
<name>A0A5N5HGW7_9ROSA</name>
<organism evidence="2 3">
    <name type="scientific">Pyrus ussuriensis x Pyrus communis</name>
    <dbReference type="NCBI Taxonomy" id="2448454"/>
    <lineage>
        <taxon>Eukaryota</taxon>
        <taxon>Viridiplantae</taxon>
        <taxon>Streptophyta</taxon>
        <taxon>Embryophyta</taxon>
        <taxon>Tracheophyta</taxon>
        <taxon>Spermatophyta</taxon>
        <taxon>Magnoliopsida</taxon>
        <taxon>eudicotyledons</taxon>
        <taxon>Gunneridae</taxon>
        <taxon>Pentapetalae</taxon>
        <taxon>rosids</taxon>
        <taxon>fabids</taxon>
        <taxon>Rosales</taxon>
        <taxon>Rosaceae</taxon>
        <taxon>Amygdaloideae</taxon>
        <taxon>Maleae</taxon>
        <taxon>Pyrus</taxon>
    </lineage>
</organism>
<dbReference type="EMBL" id="SMOL01000157">
    <property type="protein sequence ID" value="KAB2626878.1"/>
    <property type="molecule type" value="Genomic_DNA"/>
</dbReference>